<accession>A0A1M5JB42</accession>
<protein>
    <submittedName>
        <fullName evidence="2">Thioredoxin-like</fullName>
    </submittedName>
</protein>
<evidence type="ECO:0000313" key="3">
    <source>
        <dbReference type="Proteomes" id="UP000184520"/>
    </source>
</evidence>
<feature type="chain" id="PRO_5013200427" evidence="1">
    <location>
        <begin position="29"/>
        <end position="251"/>
    </location>
</feature>
<dbReference type="EMBL" id="FQWD01000003">
    <property type="protein sequence ID" value="SHG37470.1"/>
    <property type="molecule type" value="Genomic_DNA"/>
</dbReference>
<keyword evidence="1" id="KW-0732">Signal</keyword>
<dbReference type="AlphaFoldDB" id="A0A1M5JB42"/>
<dbReference type="Gene3D" id="3.40.30.10">
    <property type="entry name" value="Glutaredoxin"/>
    <property type="match status" value="1"/>
</dbReference>
<dbReference type="Proteomes" id="UP000184520">
    <property type="component" value="Unassembled WGS sequence"/>
</dbReference>
<organism evidence="2 3">
    <name type="scientific">Marisediminitalea aggregata</name>
    <dbReference type="NCBI Taxonomy" id="634436"/>
    <lineage>
        <taxon>Bacteria</taxon>
        <taxon>Pseudomonadati</taxon>
        <taxon>Pseudomonadota</taxon>
        <taxon>Gammaproteobacteria</taxon>
        <taxon>Alteromonadales</taxon>
        <taxon>Alteromonadaceae</taxon>
        <taxon>Marisediminitalea</taxon>
    </lineage>
</organism>
<dbReference type="SUPFAM" id="SSF52833">
    <property type="entry name" value="Thioredoxin-like"/>
    <property type="match status" value="1"/>
</dbReference>
<keyword evidence="3" id="KW-1185">Reference proteome</keyword>
<evidence type="ECO:0000256" key="1">
    <source>
        <dbReference type="SAM" id="SignalP"/>
    </source>
</evidence>
<sequence>MIHKSKRCSVFALLCTVLACFLSSPAFSAGNSSFYPSSSPDSQTQRLEEALNQAQMKGKPLLLILGANWCHDSRALAGYFDSPEVKQAASHYQVLPVNVGYLENKSALLGQFNYPAYFATPTVLAIDPVSKAVLNRASLVTWQSAHNESAAALAEYLDSIVSGSAVGETHSEIPPSLIEFETQQANVLYAHYQHLGVLLKQEDEGQATPTLNTKWREVKAFRVKLQNDLIDLHQQPEPPGAFPTYPEISWK</sequence>
<dbReference type="OrthoDB" id="7629852at2"/>
<feature type="signal peptide" evidence="1">
    <location>
        <begin position="1"/>
        <end position="28"/>
    </location>
</feature>
<proteinExistence type="predicted"/>
<gene>
    <name evidence="2" type="ORF">SAMN05216361_2006</name>
</gene>
<name>A0A1M5JB42_9ALTE</name>
<reference evidence="3" key="1">
    <citation type="submission" date="2016-11" db="EMBL/GenBank/DDBJ databases">
        <authorList>
            <person name="Varghese N."/>
            <person name="Submissions S."/>
        </authorList>
    </citation>
    <scope>NUCLEOTIDE SEQUENCE [LARGE SCALE GENOMIC DNA]</scope>
    <source>
        <strain evidence="3">CGMCC 1.8995</strain>
    </source>
</reference>
<dbReference type="Pfam" id="PF13899">
    <property type="entry name" value="Thioredoxin_7"/>
    <property type="match status" value="1"/>
</dbReference>
<evidence type="ECO:0000313" key="2">
    <source>
        <dbReference type="EMBL" id="SHG37470.1"/>
    </source>
</evidence>
<dbReference type="InterPro" id="IPR036249">
    <property type="entry name" value="Thioredoxin-like_sf"/>
</dbReference>
<dbReference type="STRING" id="634436.SAMN05216361_2006"/>
<dbReference type="PROSITE" id="PS51257">
    <property type="entry name" value="PROKAR_LIPOPROTEIN"/>
    <property type="match status" value="1"/>
</dbReference>
<dbReference type="RefSeq" id="WP_073321794.1">
    <property type="nucleotide sequence ID" value="NZ_FQWD01000003.1"/>
</dbReference>